<organism evidence="1 2">
    <name type="scientific">Mesorhizobium australicum</name>
    <dbReference type="NCBI Taxonomy" id="536018"/>
    <lineage>
        <taxon>Bacteria</taxon>
        <taxon>Pseudomonadati</taxon>
        <taxon>Pseudomonadota</taxon>
        <taxon>Alphaproteobacteria</taxon>
        <taxon>Hyphomicrobiales</taxon>
        <taxon>Phyllobacteriaceae</taxon>
        <taxon>Mesorhizobium</taxon>
    </lineage>
</organism>
<sequence length="67" mass="7412">MTATRAIPIDAIDQLHQIRDELRTIWLAMGNTVDLDDDGVLTPVREALNGCTNRLVDTCKLMETSNG</sequence>
<comment type="caution">
    <text evidence="1">The sequence shown here is derived from an EMBL/GenBank/DDBJ whole genome shotgun (WGS) entry which is preliminary data.</text>
</comment>
<evidence type="ECO:0000313" key="1">
    <source>
        <dbReference type="EMBL" id="MER9286209.1"/>
    </source>
</evidence>
<evidence type="ECO:0000313" key="2">
    <source>
        <dbReference type="Proteomes" id="UP001480082"/>
    </source>
</evidence>
<accession>A0ACC6T2P9</accession>
<proteinExistence type="predicted"/>
<gene>
    <name evidence="1" type="ORF">NKI81_19955</name>
</gene>
<dbReference type="EMBL" id="JAMYRI010000011">
    <property type="protein sequence ID" value="MER9286209.1"/>
    <property type="molecule type" value="Genomic_DNA"/>
</dbReference>
<name>A0ACC6T2P9_9HYPH</name>
<dbReference type="Proteomes" id="UP001480082">
    <property type="component" value="Unassembled WGS sequence"/>
</dbReference>
<protein>
    <submittedName>
        <fullName evidence="1">Uncharacterized protein</fullName>
    </submittedName>
</protein>
<keyword evidence="2" id="KW-1185">Reference proteome</keyword>
<reference evidence="1 2" key="1">
    <citation type="journal article" date="2024" name="Proc. Natl. Acad. Sci. U.S.A.">
        <title>The evolutionary genomics of adaptation to stress in wild rhizobium bacteria.</title>
        <authorList>
            <person name="Kehlet-Delgado H."/>
            <person name="Montoya A.P."/>
            <person name="Jensen K.T."/>
            <person name="Wendlandt C.E."/>
            <person name="Dexheimer C."/>
            <person name="Roberts M."/>
            <person name="Torres Martinez L."/>
            <person name="Friesen M.L."/>
            <person name="Griffitts J.S."/>
            <person name="Porter S.S."/>
        </authorList>
    </citation>
    <scope>NUCLEOTIDE SEQUENCE [LARGE SCALE GENOMIC DNA]</scope>
    <source>
        <strain evidence="1 2">M0468</strain>
    </source>
</reference>